<protein>
    <submittedName>
        <fullName evidence="2">Uncharacterized protein</fullName>
    </submittedName>
</protein>
<dbReference type="PANTHER" id="PTHR38928">
    <property type="entry name" value="ARGOS7"/>
    <property type="match status" value="1"/>
</dbReference>
<feature type="transmembrane region" description="Helical" evidence="1">
    <location>
        <begin position="32"/>
        <end position="52"/>
    </location>
</feature>
<reference evidence="2" key="1">
    <citation type="submission" date="2016-02" db="EMBL/GenBank/DDBJ databases">
        <title>WGS assembly of Manihot esculenta.</title>
        <authorList>
            <person name="Bredeson J.V."/>
            <person name="Prochnik S.E."/>
            <person name="Lyons J.B."/>
            <person name="Schmutz J."/>
            <person name="Grimwood J."/>
            <person name="Vrebalov J."/>
            <person name="Bart R.S."/>
            <person name="Amuge T."/>
            <person name="Ferguson M.E."/>
            <person name="Green R."/>
            <person name="Putnam N."/>
            <person name="Stites J."/>
            <person name="Rounsley S."/>
            <person name="Rokhsar D.S."/>
        </authorList>
    </citation>
    <scope>NUCLEOTIDE SEQUENCE [LARGE SCALE GENOMIC DNA]</scope>
    <source>
        <tissue evidence="2">Leaf</tissue>
    </source>
</reference>
<evidence type="ECO:0000256" key="1">
    <source>
        <dbReference type="SAM" id="Phobius"/>
    </source>
</evidence>
<keyword evidence="1" id="KW-0812">Transmembrane</keyword>
<keyword evidence="1" id="KW-0472">Membrane</keyword>
<dbReference type="EMBL" id="CM004394">
    <property type="protein sequence ID" value="OAY43309.1"/>
    <property type="molecule type" value="Genomic_DNA"/>
</dbReference>
<keyword evidence="1" id="KW-1133">Transmembrane helix</keyword>
<evidence type="ECO:0000313" key="2">
    <source>
        <dbReference type="EMBL" id="OAY43309.1"/>
    </source>
</evidence>
<accession>A0A2C9VDT1</accession>
<dbReference type="AlphaFoldDB" id="A0A2C9VDT1"/>
<sequence length="84" mass="9294">MVWYHSTKSIIMIMLTLLLLVLPPFLPSLPPPPMIFLFLPVLIMSVLIILALSCPPQVGIQRADVVGIDRKSGTCQLRKVNQVG</sequence>
<name>A0A2C9VDT1_MANES</name>
<dbReference type="PANTHER" id="PTHR38928:SF8">
    <property type="entry name" value="TRANSMEMBRANE PROTEIN"/>
    <property type="match status" value="1"/>
</dbReference>
<organism evidence="2">
    <name type="scientific">Manihot esculenta</name>
    <name type="common">Cassava</name>
    <name type="synonym">Jatropha manihot</name>
    <dbReference type="NCBI Taxonomy" id="3983"/>
    <lineage>
        <taxon>Eukaryota</taxon>
        <taxon>Viridiplantae</taxon>
        <taxon>Streptophyta</taxon>
        <taxon>Embryophyta</taxon>
        <taxon>Tracheophyta</taxon>
        <taxon>Spermatophyta</taxon>
        <taxon>Magnoliopsida</taxon>
        <taxon>eudicotyledons</taxon>
        <taxon>Gunneridae</taxon>
        <taxon>Pentapetalae</taxon>
        <taxon>rosids</taxon>
        <taxon>fabids</taxon>
        <taxon>Malpighiales</taxon>
        <taxon>Euphorbiaceae</taxon>
        <taxon>Crotonoideae</taxon>
        <taxon>Manihoteae</taxon>
        <taxon>Manihot</taxon>
    </lineage>
</organism>
<gene>
    <name evidence="2" type="ORF">MANES_08G059300</name>
</gene>
<feature type="transmembrane region" description="Helical" evidence="1">
    <location>
        <begin position="9"/>
        <end position="26"/>
    </location>
</feature>
<proteinExistence type="predicted"/>